<dbReference type="InterPro" id="IPR013783">
    <property type="entry name" value="Ig-like_fold"/>
</dbReference>
<protein>
    <submittedName>
        <fullName evidence="3">DgyrCDS9127</fullName>
    </submittedName>
</protein>
<dbReference type="Gene3D" id="2.60.40.10">
    <property type="entry name" value="Immunoglobulins"/>
    <property type="match status" value="1"/>
</dbReference>
<dbReference type="Proteomes" id="UP000549394">
    <property type="component" value="Unassembled WGS sequence"/>
</dbReference>
<dbReference type="AlphaFoldDB" id="A0A7I8VW52"/>
<reference evidence="3 4" key="1">
    <citation type="submission" date="2020-08" db="EMBL/GenBank/DDBJ databases">
        <authorList>
            <person name="Hejnol A."/>
        </authorList>
    </citation>
    <scope>NUCLEOTIDE SEQUENCE [LARGE SCALE GENOMIC DNA]</scope>
</reference>
<comment type="caution">
    <text evidence="3">The sequence shown here is derived from an EMBL/GenBank/DDBJ whole genome shotgun (WGS) entry which is preliminary data.</text>
</comment>
<proteinExistence type="predicted"/>
<dbReference type="EMBL" id="CAJFCJ010000012">
    <property type="protein sequence ID" value="CAD5120561.1"/>
    <property type="molecule type" value="Genomic_DNA"/>
</dbReference>
<sequence length="719" mass="79909">MFYQTQTFDIHHIATNGNVEDDWKNDFQIEDGNLLKILSVDKKTAGLYECSGYRNNTDLEYHLAFIHAIDPQPSCAESAVVINPEFPSNSKIAYCYSNYTARWPPIVKTNPSIGQLFRSVAYQEGEVGRPEIEFTVGSCAIINKDASFNCSMNYGAPPSYTIISENTDTSSMQLTTQCSSSGINDDNDNAVFPSTHPLFIDSSTILNCSAISADDYSRASWTLSKSQKDENIIVAENFNIEPPVSDLYKISGFGTYNLEIVKVNEETSGVYQCYGYNSSNSFENYYKAFVSTMSKPFCLKTTHPALPTSSRMAFCHVQYASSWPPNMKVGTIDNSLNMRSYTEKNTSDYFKVGQCGILANAQSSFNCTVNFPAPPESILLDESYDNSSPDFSETCFDIEMPLSEVPKWLLDKCEDAFRLTTLPPSTVPPTTKKPRPSTGAPKNIATEPGSPAFADCTTIDETFEVRSWFFVQSQAPASFAISTNMVVVEGLRPHFEFPDQNEYKLRIKSVSEMTSGLYDCSGMKQVGGDLHFEYYTAFLNVLDEPKCSQDVHTAIVDDKKLIYCSVKYAADWIPTINVTVAGVRIPAKVWNKFAFSLAPVYSEAGSCTMIDKSANNYGCVVKFDSPPSEIIFDDYYDKDAPDMTRSCDGQSDLNTISQWLKEECLKEYGLSTLNPPTSQPTTKTTIIPSTTPSQGHATAIQLKSTIIFSILSLTYNFYI</sequence>
<evidence type="ECO:0000313" key="4">
    <source>
        <dbReference type="Proteomes" id="UP000549394"/>
    </source>
</evidence>
<accession>A0A7I8VW52</accession>
<keyword evidence="4" id="KW-1185">Reference proteome</keyword>
<dbReference type="SMART" id="SM00409">
    <property type="entry name" value="IG"/>
    <property type="match status" value="2"/>
</dbReference>
<gene>
    <name evidence="3" type="ORF">DGYR_LOCUS8642</name>
</gene>
<name>A0A7I8VW52_9ANNE</name>
<dbReference type="InterPro" id="IPR003599">
    <property type="entry name" value="Ig_sub"/>
</dbReference>
<feature type="domain" description="Immunoglobulin" evidence="2">
    <location>
        <begin position="193"/>
        <end position="291"/>
    </location>
</feature>
<evidence type="ECO:0000256" key="1">
    <source>
        <dbReference type="SAM" id="MobiDB-lite"/>
    </source>
</evidence>
<organism evidence="3 4">
    <name type="scientific">Dimorphilus gyrociliatus</name>
    <dbReference type="NCBI Taxonomy" id="2664684"/>
    <lineage>
        <taxon>Eukaryota</taxon>
        <taxon>Metazoa</taxon>
        <taxon>Spiralia</taxon>
        <taxon>Lophotrochozoa</taxon>
        <taxon>Annelida</taxon>
        <taxon>Polychaeta</taxon>
        <taxon>Polychaeta incertae sedis</taxon>
        <taxon>Dinophilidae</taxon>
        <taxon>Dimorphilus</taxon>
    </lineage>
</organism>
<evidence type="ECO:0000313" key="3">
    <source>
        <dbReference type="EMBL" id="CAD5120561.1"/>
    </source>
</evidence>
<dbReference type="SUPFAM" id="SSF48726">
    <property type="entry name" value="Immunoglobulin"/>
    <property type="match status" value="2"/>
</dbReference>
<dbReference type="InterPro" id="IPR036179">
    <property type="entry name" value="Ig-like_dom_sf"/>
</dbReference>
<feature type="region of interest" description="Disordered" evidence="1">
    <location>
        <begin position="423"/>
        <end position="449"/>
    </location>
</feature>
<evidence type="ECO:0000259" key="2">
    <source>
        <dbReference type="SMART" id="SM00409"/>
    </source>
</evidence>
<feature type="domain" description="Immunoglobulin" evidence="2">
    <location>
        <begin position="441"/>
        <end position="542"/>
    </location>
</feature>